<evidence type="ECO:0000256" key="2">
    <source>
        <dbReference type="ARBA" id="ARBA00012438"/>
    </source>
</evidence>
<keyword evidence="8" id="KW-0812">Transmembrane</keyword>
<dbReference type="Gene3D" id="3.30.565.10">
    <property type="entry name" value="Histidine kinase-like ATPase, C-terminal domain"/>
    <property type="match status" value="1"/>
</dbReference>
<feature type="transmembrane region" description="Helical" evidence="8">
    <location>
        <begin position="94"/>
        <end position="112"/>
    </location>
</feature>
<evidence type="ECO:0000256" key="8">
    <source>
        <dbReference type="SAM" id="Phobius"/>
    </source>
</evidence>
<dbReference type="EC" id="2.7.13.3" evidence="2"/>
<evidence type="ECO:0000256" key="3">
    <source>
        <dbReference type="ARBA" id="ARBA00022553"/>
    </source>
</evidence>
<dbReference type="InterPro" id="IPR050736">
    <property type="entry name" value="Sensor_HK_Regulatory"/>
</dbReference>
<evidence type="ECO:0000313" key="10">
    <source>
        <dbReference type="EMBL" id="AHF00234.1"/>
    </source>
</evidence>
<dbReference type="KEGG" id="tti:THITH_13300"/>
<dbReference type="Proteomes" id="UP000005289">
    <property type="component" value="Chromosome"/>
</dbReference>
<dbReference type="SUPFAM" id="SSF55874">
    <property type="entry name" value="ATPase domain of HSP90 chaperone/DNA topoisomerase II/histidine kinase"/>
    <property type="match status" value="1"/>
</dbReference>
<feature type="transmembrane region" description="Helical" evidence="8">
    <location>
        <begin position="189"/>
        <end position="211"/>
    </location>
</feature>
<evidence type="ECO:0000259" key="9">
    <source>
        <dbReference type="PROSITE" id="PS50109"/>
    </source>
</evidence>
<dbReference type="InterPro" id="IPR029016">
    <property type="entry name" value="GAF-like_dom_sf"/>
</dbReference>
<comment type="catalytic activity">
    <reaction evidence="1">
        <text>ATP + protein L-histidine = ADP + protein N-phospho-L-histidine.</text>
        <dbReference type="EC" id="2.7.13.3"/>
    </reaction>
</comment>
<feature type="domain" description="Histidine kinase" evidence="9">
    <location>
        <begin position="795"/>
        <end position="1000"/>
    </location>
</feature>
<dbReference type="SMART" id="SM00387">
    <property type="entry name" value="HATPase_c"/>
    <property type="match status" value="1"/>
</dbReference>
<dbReference type="InterPro" id="IPR036890">
    <property type="entry name" value="HATPase_C_sf"/>
</dbReference>
<dbReference type="InterPro" id="IPR003018">
    <property type="entry name" value="GAF"/>
</dbReference>
<name>W0DTD5_9GAMM</name>
<dbReference type="GO" id="GO:0000155">
    <property type="term" value="F:phosphorelay sensor kinase activity"/>
    <property type="evidence" value="ECO:0007669"/>
    <property type="project" value="InterPro"/>
</dbReference>
<dbReference type="SUPFAM" id="SSF47384">
    <property type="entry name" value="Homodimeric domain of signal transducing histidine kinase"/>
    <property type="match status" value="1"/>
</dbReference>
<dbReference type="InterPro" id="IPR005467">
    <property type="entry name" value="His_kinase_dom"/>
</dbReference>
<dbReference type="Gene3D" id="1.10.287.130">
    <property type="match status" value="1"/>
</dbReference>
<evidence type="ECO:0000256" key="4">
    <source>
        <dbReference type="ARBA" id="ARBA00022679"/>
    </source>
</evidence>
<dbReference type="STRING" id="713585.THITH_13300"/>
<dbReference type="Pfam" id="PF00512">
    <property type="entry name" value="HisKA"/>
    <property type="match status" value="1"/>
</dbReference>
<gene>
    <name evidence="10" type="ORF">THITH_13300</name>
</gene>
<dbReference type="SUPFAM" id="SSF55781">
    <property type="entry name" value="GAF domain-like"/>
    <property type="match status" value="3"/>
</dbReference>
<dbReference type="InterPro" id="IPR036097">
    <property type="entry name" value="HisK_dim/P_sf"/>
</dbReference>
<keyword evidence="6" id="KW-0902">Two-component regulatory system</keyword>
<dbReference type="PANTHER" id="PTHR43711:SF1">
    <property type="entry name" value="HISTIDINE KINASE 1"/>
    <property type="match status" value="1"/>
</dbReference>
<dbReference type="Gene3D" id="3.30.450.40">
    <property type="match status" value="3"/>
</dbReference>
<keyword evidence="5" id="KW-0418">Kinase</keyword>
<feature type="transmembrane region" description="Helical" evidence="8">
    <location>
        <begin position="118"/>
        <end position="139"/>
    </location>
</feature>
<evidence type="ECO:0000256" key="5">
    <source>
        <dbReference type="ARBA" id="ARBA00022777"/>
    </source>
</evidence>
<dbReference type="Pfam" id="PF01590">
    <property type="entry name" value="GAF"/>
    <property type="match status" value="1"/>
</dbReference>
<dbReference type="EMBL" id="CP007029">
    <property type="protein sequence ID" value="AHF00234.1"/>
    <property type="molecule type" value="Genomic_DNA"/>
</dbReference>
<evidence type="ECO:0000256" key="7">
    <source>
        <dbReference type="SAM" id="MobiDB-lite"/>
    </source>
</evidence>
<reference evidence="10 11" key="1">
    <citation type="submission" date="2013-12" db="EMBL/GenBank/DDBJ databases">
        <authorList>
            <consortium name="DOE Joint Genome Institute"/>
            <person name="Muyzer G."/>
            <person name="Huntemann M."/>
            <person name="Han J."/>
            <person name="Chen A."/>
            <person name="Kyrpides N."/>
            <person name="Mavromatis K."/>
            <person name="Markowitz V."/>
            <person name="Palaniappan K."/>
            <person name="Ivanova N."/>
            <person name="Schaumberg A."/>
            <person name="Pati A."/>
            <person name="Liolios K."/>
            <person name="Nordberg H.P."/>
            <person name="Cantor M.N."/>
            <person name="Hua S.X."/>
            <person name="Woyke T."/>
        </authorList>
    </citation>
    <scope>NUCLEOTIDE SEQUENCE [LARGE SCALE GENOMIC DNA]</scope>
    <source>
        <strain evidence="10 11">ARh 1</strain>
    </source>
</reference>
<dbReference type="Pfam" id="PF02518">
    <property type="entry name" value="HATPase_c"/>
    <property type="match status" value="1"/>
</dbReference>
<dbReference type="SMART" id="SM00388">
    <property type="entry name" value="HisKA"/>
    <property type="match status" value="1"/>
</dbReference>
<dbReference type="CDD" id="cd00075">
    <property type="entry name" value="HATPase"/>
    <property type="match status" value="1"/>
</dbReference>
<dbReference type="Pfam" id="PF17159">
    <property type="entry name" value="MASE3"/>
    <property type="match status" value="1"/>
</dbReference>
<accession>W0DTD5</accession>
<dbReference type="InterPro" id="IPR003594">
    <property type="entry name" value="HATPase_dom"/>
</dbReference>
<dbReference type="InterPro" id="IPR004358">
    <property type="entry name" value="Sig_transdc_His_kin-like_C"/>
</dbReference>
<dbReference type="SMART" id="SM00065">
    <property type="entry name" value="GAF"/>
    <property type="match status" value="2"/>
</dbReference>
<dbReference type="PANTHER" id="PTHR43711">
    <property type="entry name" value="TWO-COMPONENT HISTIDINE KINASE"/>
    <property type="match status" value="1"/>
</dbReference>
<organism evidence="10 11">
    <name type="scientific">Thioalkalivibrio paradoxus ARh 1</name>
    <dbReference type="NCBI Taxonomy" id="713585"/>
    <lineage>
        <taxon>Bacteria</taxon>
        <taxon>Pseudomonadati</taxon>
        <taxon>Pseudomonadota</taxon>
        <taxon>Gammaproteobacteria</taxon>
        <taxon>Chromatiales</taxon>
        <taxon>Ectothiorhodospiraceae</taxon>
        <taxon>Thioalkalivibrio</taxon>
    </lineage>
</organism>
<evidence type="ECO:0000313" key="11">
    <source>
        <dbReference type="Proteomes" id="UP000005289"/>
    </source>
</evidence>
<keyword evidence="11" id="KW-1185">Reference proteome</keyword>
<sequence length="1010" mass="109794">MQPGSGLISARAGAVGGFASGVPFGQLGIAVLVVLLPPLAVLAQHFLWPVAADVHHHNTGAHLLLELFYGFMALVVAVILFLESRRYRNARLAVMAYAFIAMGVFALAHAAAPPGSVLFVWFHSLSAVSGAALLALSLVVARLGWCRPGSVAPLAGVFLATMLVVFVSAQFSERVPAMLVYGEFSPLAVAMNLGAGALFLVVGIALLADFLRVREPVFLVFAVVMLLLAQSEFMFPYSSLWDVNWWIWHGVRVGVVAVLIVMLAIEFVKGFRQLEFYHERLLGAMQSVENSNRRIRDDNRMLAAHAAILEDISRSLDTQAVLESILNAARRLPGVVGVEIVQDQDRDRFGRPETGGTTPGNGYRGSGNLRLMHPLVGRDRVLGSIRFDYRDDYLPVAEDSVRLQVFANQAAVALERARLHEELVKRHRHLMAMYETLREVTSSIDLDRILETLLQRELQVLEARWALAYLVSEDGRLATVAAEHAAQDESGLQGAVFQVAAHPALAPCVRERRTVDITLQPDGAPRFPETLIQSGIDAGELGEALYIPLLVESRVIGCVALLLGPGQRLGRDEVALARALAGQAAFAIHHGRLFRESQCSAQFRTGLSETMLAMVAARDLDTVLAVVCRGAMNLLKCSPALLCLFEREARRLYGCLVRAESSGWPQRFQRNVGPGECTIERLLCDCAPLCLTAGQLADIGLDGLEPELESTPVLLSPFSARERLVGFMLLPVSEPETMGRDFVEQTMLFAQQAALAIETAALIRDLKQAYVALENAQETLVESERLASLGEMAASLSHEIRNPLGAITSALGLLQKGCMDAAEQRELLELMEAEVNRLNHLVSDTLDYARPSRAREQRFEIGPLIDQIARIALMRFPELVVHKEISDDLPMLNGEAAEIQQLLANLMDNAAAATDGKGPVTLRVNSQAGRVRFEVSDSGPGIAPEIRDRVFEPFQTTKADGVGLGLVIVRRIASNWGGTVDLESEPGKGTRVSVSLPLTGGPVTPNGGER</sequence>
<dbReference type="PRINTS" id="PR00344">
    <property type="entry name" value="BCTRLSENSOR"/>
</dbReference>
<dbReference type="InterPro" id="IPR033425">
    <property type="entry name" value="MASE3"/>
</dbReference>
<dbReference type="CDD" id="cd00082">
    <property type="entry name" value="HisKA"/>
    <property type="match status" value="1"/>
</dbReference>
<dbReference type="PROSITE" id="PS50109">
    <property type="entry name" value="HIS_KIN"/>
    <property type="match status" value="1"/>
</dbReference>
<keyword evidence="8" id="KW-1133">Transmembrane helix</keyword>
<dbReference type="AlphaFoldDB" id="W0DTD5"/>
<feature type="transmembrane region" description="Helical" evidence="8">
    <location>
        <begin position="245"/>
        <end position="265"/>
    </location>
</feature>
<keyword evidence="8" id="KW-0472">Membrane</keyword>
<feature type="transmembrane region" description="Helical" evidence="8">
    <location>
        <begin position="60"/>
        <end position="82"/>
    </location>
</feature>
<feature type="transmembrane region" description="Helical" evidence="8">
    <location>
        <begin position="12"/>
        <end position="40"/>
    </location>
</feature>
<evidence type="ECO:0000256" key="1">
    <source>
        <dbReference type="ARBA" id="ARBA00000085"/>
    </source>
</evidence>
<dbReference type="HOGENOM" id="CLU_322349_0_0_6"/>
<protein>
    <recommendedName>
        <fullName evidence="2">histidine kinase</fullName>
        <ecNumber evidence="2">2.7.13.3</ecNumber>
    </recommendedName>
</protein>
<evidence type="ECO:0000256" key="6">
    <source>
        <dbReference type="ARBA" id="ARBA00023012"/>
    </source>
</evidence>
<keyword evidence="4" id="KW-0808">Transferase</keyword>
<feature type="transmembrane region" description="Helical" evidence="8">
    <location>
        <begin position="218"/>
        <end position="239"/>
    </location>
</feature>
<dbReference type="InterPro" id="IPR003661">
    <property type="entry name" value="HisK_dim/P_dom"/>
</dbReference>
<feature type="transmembrane region" description="Helical" evidence="8">
    <location>
        <begin position="151"/>
        <end position="169"/>
    </location>
</feature>
<proteinExistence type="predicted"/>
<keyword evidence="3" id="KW-0597">Phosphoprotein</keyword>
<feature type="region of interest" description="Disordered" evidence="7">
    <location>
        <begin position="983"/>
        <end position="1010"/>
    </location>
</feature>